<dbReference type="GO" id="GO:0030170">
    <property type="term" value="F:pyridoxal phosphate binding"/>
    <property type="evidence" value="ECO:0007669"/>
    <property type="project" value="TreeGrafter"/>
</dbReference>
<dbReference type="PANTHER" id="PTHR30244">
    <property type="entry name" value="TRANSAMINASE"/>
    <property type="match status" value="1"/>
</dbReference>
<organism evidence="2">
    <name type="scientific">marine metagenome</name>
    <dbReference type="NCBI Taxonomy" id="408172"/>
    <lineage>
        <taxon>unclassified sequences</taxon>
        <taxon>metagenomes</taxon>
        <taxon>ecological metagenomes</taxon>
    </lineage>
</organism>
<dbReference type="SUPFAM" id="SSF53383">
    <property type="entry name" value="PLP-dependent transferases"/>
    <property type="match status" value="1"/>
</dbReference>
<gene>
    <name evidence="2" type="ORF">METZ01_LOCUS435293</name>
</gene>
<dbReference type="GO" id="GO:0000271">
    <property type="term" value="P:polysaccharide biosynthetic process"/>
    <property type="evidence" value="ECO:0007669"/>
    <property type="project" value="TreeGrafter"/>
</dbReference>
<dbReference type="InterPro" id="IPR000653">
    <property type="entry name" value="DegT/StrS_aminotransferase"/>
</dbReference>
<reference evidence="2" key="1">
    <citation type="submission" date="2018-05" db="EMBL/GenBank/DDBJ databases">
        <authorList>
            <person name="Lanie J.A."/>
            <person name="Ng W.-L."/>
            <person name="Kazmierczak K.M."/>
            <person name="Andrzejewski T.M."/>
            <person name="Davidsen T.M."/>
            <person name="Wayne K.J."/>
            <person name="Tettelin H."/>
            <person name="Glass J.I."/>
            <person name="Rusch D."/>
            <person name="Podicherti R."/>
            <person name="Tsui H.-C.T."/>
            <person name="Winkler M.E."/>
        </authorList>
    </citation>
    <scope>NUCLEOTIDE SEQUENCE</scope>
</reference>
<sequence length="194" mass="20801">MTTVSAGHDIPYVDVARQHAALKHEILESIAAVIDTGQFILGEQVEVFEREFAKLCQVRYAVGVNSGTDALIFALRSIGIQRGDEVITAPNSFIASAAAIVILGAHPVFVDVRDDYNIDPDLIEGAITPNTRAILPVHLTGRPCEMQRIVEIADRHGLKVVEDCAQAVFADCDGSPVGSLGDVGCFSLHPLKTL</sequence>
<proteinExistence type="predicted"/>
<evidence type="ECO:0000313" key="2">
    <source>
        <dbReference type="EMBL" id="SVD82439.1"/>
    </source>
</evidence>
<protein>
    <recommendedName>
        <fullName evidence="3">Aminotransferase class V domain-containing protein</fullName>
    </recommendedName>
</protein>
<dbReference type="GO" id="GO:0008483">
    <property type="term" value="F:transaminase activity"/>
    <property type="evidence" value="ECO:0007669"/>
    <property type="project" value="TreeGrafter"/>
</dbReference>
<dbReference type="PANTHER" id="PTHR30244:SF36">
    <property type="entry name" value="3-OXO-GLUCOSE-6-PHOSPHATE:GLUTAMATE AMINOTRANSFERASE"/>
    <property type="match status" value="1"/>
</dbReference>
<keyword evidence="1" id="KW-0663">Pyridoxal phosphate</keyword>
<dbReference type="EMBL" id="UINC01175687">
    <property type="protein sequence ID" value="SVD82439.1"/>
    <property type="molecule type" value="Genomic_DNA"/>
</dbReference>
<dbReference type="AlphaFoldDB" id="A0A382YHI7"/>
<feature type="non-terminal residue" evidence="2">
    <location>
        <position position="194"/>
    </location>
</feature>
<dbReference type="Pfam" id="PF01041">
    <property type="entry name" value="DegT_DnrJ_EryC1"/>
    <property type="match status" value="1"/>
</dbReference>
<accession>A0A382YHI7</accession>
<dbReference type="InterPro" id="IPR015424">
    <property type="entry name" value="PyrdxlP-dep_Trfase"/>
</dbReference>
<dbReference type="Gene3D" id="3.40.640.10">
    <property type="entry name" value="Type I PLP-dependent aspartate aminotransferase-like (Major domain)"/>
    <property type="match status" value="1"/>
</dbReference>
<evidence type="ECO:0000256" key="1">
    <source>
        <dbReference type="ARBA" id="ARBA00022898"/>
    </source>
</evidence>
<name>A0A382YHI7_9ZZZZ</name>
<dbReference type="InterPro" id="IPR015421">
    <property type="entry name" value="PyrdxlP-dep_Trfase_major"/>
</dbReference>
<evidence type="ECO:0008006" key="3">
    <source>
        <dbReference type="Google" id="ProtNLM"/>
    </source>
</evidence>